<keyword evidence="2" id="KW-0472">Membrane</keyword>
<evidence type="ECO:0000256" key="1">
    <source>
        <dbReference type="SAM" id="MobiDB-lite"/>
    </source>
</evidence>
<keyword evidence="2" id="KW-1133">Transmembrane helix</keyword>
<sequence length="693" mass="76519">MGLSAGRLIILLALLPQVLLLLLLQGPVGVQGLRPTVPRTDKKYILHVQPLVEGLDDEGKESTLVSLTATTSLWLPKGSADDREEHLSFNEDMDPFWVHVLRRRGFDLVEWSGCGGSWRPEWGATLYNKDFNVDKSTADLIHDLSHHVVCHQSTLSACGWVKSESSNSGDGVSSFNDAAARHHHQWLAQFVSSLLSSPLTWWEDTPRFIRPIGALHSVRAEKFNLSSKTDRPLLNGDTRWCSYHHAQHDTLCTQHVTAMLNGGRSGKDVEEHIPQGIFRAALLSVEDFFSSVFHHFRFEVVQTPVTSQGNSSEETEVKLVMRMAFVEQNKKFGALAAHWERLFPAYADRLTLIVGPKLNSRLSSALQLVVKAQQGKTTVDDKGTERKGPNGQLTGDVAATPVAHHFISAVGYDRGTYKLVVNPSPILPTADRKSNRAYSAQPHMLKPGDTLETLLFFPLHIIRPSLHEMRSGVGALSRLENAIVDTSANVLVVLVHTTVTEEFLKSREGPTGEVSGGSGLVVCEFPFRFGWAANKDMPPDANSNRILPQPIIRVGRRTASASGGSATGNGQNPNKQRCETSHCFATVSKRIDHQDSLERLMEGLRRQPTTEPCACYFWLRCSNVAGTTVPVPDPAMVFNVVTLGLIFSAVVAGGVTRATRRLFEAGNIEREDDKPLVVQIILKIYKVLRRGRL</sequence>
<name>G0UL23_TRYCI</name>
<accession>G0UL23</accession>
<feature type="signal peptide" evidence="3">
    <location>
        <begin position="1"/>
        <end position="32"/>
    </location>
</feature>
<feature type="transmembrane region" description="Helical" evidence="2">
    <location>
        <begin position="636"/>
        <end position="655"/>
    </location>
</feature>
<keyword evidence="2" id="KW-0812">Transmembrane</keyword>
<dbReference type="EMBL" id="HE575317">
    <property type="protein sequence ID" value="CCC90078.1"/>
    <property type="molecule type" value="Genomic_DNA"/>
</dbReference>
<evidence type="ECO:0000313" key="4">
    <source>
        <dbReference type="EMBL" id="CCC90078.1"/>
    </source>
</evidence>
<dbReference type="AlphaFoldDB" id="G0UL23"/>
<protein>
    <submittedName>
        <fullName evidence="4">Putative glycosylphosphatidylinositol (GPI) anchor</fullName>
    </submittedName>
</protein>
<feature type="region of interest" description="Disordered" evidence="1">
    <location>
        <begin position="558"/>
        <end position="577"/>
    </location>
</feature>
<feature type="chain" id="PRO_5003410610" evidence="3">
    <location>
        <begin position="33"/>
        <end position="693"/>
    </location>
</feature>
<reference evidence="4" key="1">
    <citation type="journal article" date="2012" name="Proc. Natl. Acad. Sci. U.S.A.">
        <title>Antigenic diversity is generated by distinct evolutionary mechanisms in African trypanosome species.</title>
        <authorList>
            <person name="Jackson A.P."/>
            <person name="Berry A."/>
            <person name="Aslett M."/>
            <person name="Allison H.C."/>
            <person name="Burton P."/>
            <person name="Vavrova-Anderson J."/>
            <person name="Brown R."/>
            <person name="Browne H."/>
            <person name="Corton N."/>
            <person name="Hauser H."/>
            <person name="Gamble J."/>
            <person name="Gilderthorp R."/>
            <person name="Marcello L."/>
            <person name="McQuillan J."/>
            <person name="Otto T.D."/>
            <person name="Quail M.A."/>
            <person name="Sanders M.J."/>
            <person name="van Tonder A."/>
            <person name="Ginger M.L."/>
            <person name="Field M.C."/>
            <person name="Barry J.D."/>
            <person name="Hertz-Fowler C."/>
            <person name="Berriman M."/>
        </authorList>
    </citation>
    <scope>NUCLEOTIDE SEQUENCE</scope>
    <source>
        <strain evidence="4">IL3000</strain>
    </source>
</reference>
<dbReference type="VEuPathDB" id="TriTrypDB:TcIL3000_4_1630"/>
<keyword evidence="3" id="KW-0732">Signal</keyword>
<gene>
    <name evidence="4" type="ORF">TCIL3000_4_1630</name>
</gene>
<organism evidence="4">
    <name type="scientific">Trypanosoma congolense (strain IL3000)</name>
    <dbReference type="NCBI Taxonomy" id="1068625"/>
    <lineage>
        <taxon>Eukaryota</taxon>
        <taxon>Discoba</taxon>
        <taxon>Euglenozoa</taxon>
        <taxon>Kinetoplastea</taxon>
        <taxon>Metakinetoplastina</taxon>
        <taxon>Trypanosomatida</taxon>
        <taxon>Trypanosomatidae</taxon>
        <taxon>Trypanosoma</taxon>
        <taxon>Nannomonas</taxon>
    </lineage>
</organism>
<proteinExistence type="predicted"/>
<evidence type="ECO:0000256" key="2">
    <source>
        <dbReference type="SAM" id="Phobius"/>
    </source>
</evidence>
<evidence type="ECO:0000256" key="3">
    <source>
        <dbReference type="SAM" id="SignalP"/>
    </source>
</evidence>